<organism evidence="1 2">
    <name type="scientific">Carnegiea gigantea</name>
    <dbReference type="NCBI Taxonomy" id="171969"/>
    <lineage>
        <taxon>Eukaryota</taxon>
        <taxon>Viridiplantae</taxon>
        <taxon>Streptophyta</taxon>
        <taxon>Embryophyta</taxon>
        <taxon>Tracheophyta</taxon>
        <taxon>Spermatophyta</taxon>
        <taxon>Magnoliopsida</taxon>
        <taxon>eudicotyledons</taxon>
        <taxon>Gunneridae</taxon>
        <taxon>Pentapetalae</taxon>
        <taxon>Caryophyllales</taxon>
        <taxon>Cactineae</taxon>
        <taxon>Cactaceae</taxon>
        <taxon>Cactoideae</taxon>
        <taxon>Echinocereeae</taxon>
        <taxon>Carnegiea</taxon>
    </lineage>
</organism>
<gene>
    <name evidence="1" type="ORF">Cgig2_004476</name>
</gene>
<dbReference type="Proteomes" id="UP001153076">
    <property type="component" value="Unassembled WGS sequence"/>
</dbReference>
<dbReference type="OrthoDB" id="1929473at2759"/>
<comment type="caution">
    <text evidence="1">The sequence shown here is derived from an EMBL/GenBank/DDBJ whole genome shotgun (WGS) entry which is preliminary data.</text>
</comment>
<evidence type="ECO:0000313" key="2">
    <source>
        <dbReference type="Proteomes" id="UP001153076"/>
    </source>
</evidence>
<proteinExistence type="predicted"/>
<name>A0A9Q1JL44_9CARY</name>
<keyword evidence="2" id="KW-1185">Reference proteome</keyword>
<accession>A0A9Q1JL44</accession>
<dbReference type="AlphaFoldDB" id="A0A9Q1JL44"/>
<protein>
    <submittedName>
        <fullName evidence="1">Uncharacterized protein</fullName>
    </submittedName>
</protein>
<dbReference type="EMBL" id="JAKOGI010002052">
    <property type="protein sequence ID" value="KAJ8423108.1"/>
    <property type="molecule type" value="Genomic_DNA"/>
</dbReference>
<reference evidence="1" key="1">
    <citation type="submission" date="2022-04" db="EMBL/GenBank/DDBJ databases">
        <title>Carnegiea gigantea Genome sequencing and assembly v2.</title>
        <authorList>
            <person name="Copetti D."/>
            <person name="Sanderson M.J."/>
            <person name="Burquez A."/>
            <person name="Wojciechowski M.F."/>
        </authorList>
    </citation>
    <scope>NUCLEOTIDE SEQUENCE</scope>
    <source>
        <strain evidence="1">SGP5-SGP5p</strain>
        <tissue evidence="1">Aerial part</tissue>
    </source>
</reference>
<sequence length="171" mass="19561">MVSDPIDTTLGSWYEDVVSGNFLLCDVEVILSIPLNQSWPRDKLVWQYTMNGSFTVKLAYHLQLNEVAGHDVATQIWEGSPFDHTTWDSQFRTLRDCVEVATKALSVEELEQLVVMFWETWNARNQFIFCKADPDPARFAHPLLLHPRPAGPPRRCARPRLLPLGTQPSQI</sequence>
<evidence type="ECO:0000313" key="1">
    <source>
        <dbReference type="EMBL" id="KAJ8423108.1"/>
    </source>
</evidence>